<evidence type="ECO:0000256" key="2">
    <source>
        <dbReference type="SAM" id="Phobius"/>
    </source>
</evidence>
<keyword evidence="2" id="KW-0812">Transmembrane</keyword>
<accession>A0AB36CHW3</accession>
<dbReference type="RefSeq" id="WP_168968721.1">
    <property type="nucleotide sequence ID" value="NZ_JABAFZ010000001.1"/>
</dbReference>
<keyword evidence="2" id="KW-1133">Transmembrane helix</keyword>
<dbReference type="EMBL" id="JABAFZ010000001">
    <property type="protein sequence ID" value="NME88101.1"/>
    <property type="molecule type" value="Genomic_DNA"/>
</dbReference>
<dbReference type="Proteomes" id="UP000544551">
    <property type="component" value="Unassembled WGS sequence"/>
</dbReference>
<protein>
    <recommendedName>
        <fullName evidence="5">DUF975 family protein</fullName>
    </recommendedName>
</protein>
<evidence type="ECO:0000313" key="3">
    <source>
        <dbReference type="EMBL" id="NME88101.1"/>
    </source>
</evidence>
<feature type="transmembrane region" description="Helical" evidence="2">
    <location>
        <begin position="247"/>
        <end position="270"/>
    </location>
</feature>
<evidence type="ECO:0000313" key="4">
    <source>
        <dbReference type="Proteomes" id="UP000544551"/>
    </source>
</evidence>
<feature type="region of interest" description="Disordered" evidence="1">
    <location>
        <begin position="1"/>
        <end position="50"/>
    </location>
</feature>
<name>A0AB36CHW3_9CORY</name>
<sequence>MSTPYNGGNNDHGNEPDGNGDDGFGDLPRYGATNHPEDQPGYGKSEPNYSSGYDSAYGTNGYSGAQFGGPGYSGQPEAAAGYSTNLVQTNGQLQIFSAIGFGFKRTFSNGKLWLLGALAFLALSVALGFIAGAFSAPASTNGSMQIGPDIASNIVGLLTLLLMPFLYRLATHEVDTRATGWSSIGKDVHYWPAIAITVVLWLISVVITFLFIDQAVNGFIAQLEAAGTDEQAVINAVNENMGSLLGLSALLLFGTLLLAPLYQLMVWYAADGRAGFGQAIVQGFKAGASNYLRLLGFNVVMGIIMFFIIMATFGIGTIIALPVYLLAQAHAYRQIAGGPVPDDSIVRR</sequence>
<evidence type="ECO:0008006" key="5">
    <source>
        <dbReference type="Google" id="ProtNLM"/>
    </source>
</evidence>
<comment type="caution">
    <text evidence="3">The sequence shown here is derived from an EMBL/GenBank/DDBJ whole genome shotgun (WGS) entry which is preliminary data.</text>
</comment>
<keyword evidence="2" id="KW-0472">Membrane</keyword>
<proteinExistence type="predicted"/>
<feature type="compositionally biased region" description="Polar residues" evidence="1">
    <location>
        <begin position="1"/>
        <end position="11"/>
    </location>
</feature>
<dbReference type="AlphaFoldDB" id="A0AB36CHW3"/>
<feature type="transmembrane region" description="Helical" evidence="2">
    <location>
        <begin position="112"/>
        <end position="138"/>
    </location>
</feature>
<feature type="transmembrane region" description="Helical" evidence="2">
    <location>
        <begin position="190"/>
        <end position="212"/>
    </location>
</feature>
<evidence type="ECO:0000256" key="1">
    <source>
        <dbReference type="SAM" id="MobiDB-lite"/>
    </source>
</evidence>
<gene>
    <name evidence="3" type="ORF">HF853_00100</name>
</gene>
<organism evidence="3 4">
    <name type="scientific">Corynebacterium stationis</name>
    <dbReference type="NCBI Taxonomy" id="1705"/>
    <lineage>
        <taxon>Bacteria</taxon>
        <taxon>Bacillati</taxon>
        <taxon>Actinomycetota</taxon>
        <taxon>Actinomycetes</taxon>
        <taxon>Mycobacteriales</taxon>
        <taxon>Corynebacteriaceae</taxon>
        <taxon>Corynebacterium</taxon>
    </lineage>
</organism>
<feature type="transmembrane region" description="Helical" evidence="2">
    <location>
        <begin position="291"/>
        <end position="324"/>
    </location>
</feature>
<reference evidence="3 4" key="1">
    <citation type="submission" date="2020-04" db="EMBL/GenBank/DDBJ databases">
        <authorList>
            <person name="Hitch T.C.A."/>
            <person name="Wylensek D."/>
            <person name="Clavel T."/>
        </authorList>
    </citation>
    <scope>NUCLEOTIDE SEQUENCE [LARGE SCALE GENOMIC DNA]</scope>
    <source>
        <strain evidence="3 4">BL-383-APC-3D</strain>
    </source>
</reference>